<dbReference type="GO" id="GO:0009252">
    <property type="term" value="P:peptidoglycan biosynthetic process"/>
    <property type="evidence" value="ECO:0007669"/>
    <property type="project" value="UniProtKB-UniRule"/>
</dbReference>
<keyword evidence="2" id="KW-0573">Peptidoglycan synthesis</keyword>
<comment type="subunit">
    <text evidence="2">Forms a heterodimer with MurT.</text>
</comment>
<comment type="pathway">
    <text evidence="2">Cell wall biogenesis; peptidoglycan biosynthesis.</text>
</comment>
<comment type="catalytic activity">
    <reaction evidence="2">
        <text>L-glutamine + H2O = L-glutamate + NH4(+)</text>
        <dbReference type="Rhea" id="RHEA:15889"/>
        <dbReference type="ChEBI" id="CHEBI:15377"/>
        <dbReference type="ChEBI" id="CHEBI:28938"/>
        <dbReference type="ChEBI" id="CHEBI:29985"/>
        <dbReference type="ChEBI" id="CHEBI:58359"/>
        <dbReference type="EC" id="3.5.1.2"/>
    </reaction>
</comment>
<dbReference type="PROSITE" id="PS51274">
    <property type="entry name" value="GATASE_COBBQ"/>
    <property type="match status" value="1"/>
</dbReference>
<dbReference type="InterPro" id="IPR029062">
    <property type="entry name" value="Class_I_gatase-like"/>
</dbReference>
<comment type="catalytic activity">
    <reaction evidence="2">
        <text>beta-D-GlcNAc-(1-&gt;4)-Mur2Ac(oyl-L-Ala-gamma-D-Glu-L-Lys-D-Ala-D-Ala)-di-trans,octa-cis-undecaprenyl diphosphate + L-glutamine + ATP + H2O = beta-D-GlcNAc-(1-&gt;4)-Mur2Ac(oyl-L-Ala-D-isoglutaminyl-L-Lys-D-Ala-D-Ala)-di-trans,octa-cis-undecaprenyl diphosphate + L-glutamate + ADP + phosphate + H(+)</text>
        <dbReference type="Rhea" id="RHEA:57928"/>
        <dbReference type="ChEBI" id="CHEBI:15377"/>
        <dbReference type="ChEBI" id="CHEBI:15378"/>
        <dbReference type="ChEBI" id="CHEBI:29985"/>
        <dbReference type="ChEBI" id="CHEBI:30616"/>
        <dbReference type="ChEBI" id="CHEBI:43474"/>
        <dbReference type="ChEBI" id="CHEBI:58359"/>
        <dbReference type="ChEBI" id="CHEBI:60033"/>
        <dbReference type="ChEBI" id="CHEBI:62233"/>
        <dbReference type="ChEBI" id="CHEBI:456216"/>
        <dbReference type="EC" id="6.3.5.13"/>
    </reaction>
</comment>
<dbReference type="GO" id="GO:0004359">
    <property type="term" value="F:glutaminase activity"/>
    <property type="evidence" value="ECO:0007669"/>
    <property type="project" value="UniProtKB-UniRule"/>
</dbReference>
<dbReference type="EC" id="3.5.1.2" evidence="2"/>
<keyword evidence="2" id="KW-0133">Cell shape</keyword>
<dbReference type="InterPro" id="IPR011698">
    <property type="entry name" value="GATase_3"/>
</dbReference>
<name>Q83MU5_TROWT</name>
<protein>
    <recommendedName>
        <fullName evidence="2">Lipid II isoglutaminyl synthase (glutamine-hydrolyzing) subunit GatD</fullName>
        <ecNumber evidence="2">6.3.5.13</ecNumber>
    </recommendedName>
    <alternativeName>
        <fullName evidence="2">Lipid II isoglutaminyl synthase glutaminase subunit</fullName>
        <ecNumber evidence="2">3.5.1.2</ecNumber>
    </alternativeName>
</protein>
<dbReference type="AlphaFoldDB" id="Q83MU5"/>
<keyword evidence="2" id="KW-0378">Hydrolase</keyword>
<dbReference type="EC" id="6.3.5.13" evidence="2"/>
<accession>Q83MU5</accession>
<reference evidence="4 5" key="1">
    <citation type="journal article" date="2003" name="Genome Res.">
        <title>Tropheryma whipplei twist: a human pathogenic Actinobacteria with a reduced genome.</title>
        <authorList>
            <person name="Raoult D."/>
            <person name="Ogata H."/>
            <person name="Audic S."/>
            <person name="Robert C."/>
            <person name="Suhre K."/>
            <person name="Drancourt M."/>
            <person name="Claverie J.-M."/>
        </authorList>
    </citation>
    <scope>NUCLEOTIDE SEQUENCE [LARGE SCALE GENOMIC DNA]</scope>
    <source>
        <strain evidence="4 5">Twist</strain>
    </source>
</reference>
<dbReference type="HOGENOM" id="CLU_064047_0_0_11"/>
<dbReference type="GeneID" id="67388040"/>
<keyword evidence="1 2" id="KW-0315">Glutamine amidotransferase</keyword>
<dbReference type="HAMAP" id="MF_02213">
    <property type="entry name" value="Lipid_II_synth_GatD"/>
    <property type="match status" value="1"/>
</dbReference>
<comment type="similarity">
    <text evidence="2">Belongs to the CobB/CobQ family. GatD subfamily.</text>
</comment>
<dbReference type="GO" id="GO:0008360">
    <property type="term" value="P:regulation of cell shape"/>
    <property type="evidence" value="ECO:0007669"/>
    <property type="project" value="UniProtKB-KW"/>
</dbReference>
<evidence type="ECO:0000259" key="3">
    <source>
        <dbReference type="Pfam" id="PF07685"/>
    </source>
</evidence>
<dbReference type="KEGG" id="twh:TWT_497"/>
<keyword evidence="2" id="KW-0436">Ligase</keyword>
<organism evidence="4 5">
    <name type="scientific">Tropheryma whipplei (strain Twist)</name>
    <name type="common">Whipple's bacillus</name>
    <dbReference type="NCBI Taxonomy" id="203267"/>
    <lineage>
        <taxon>Bacteria</taxon>
        <taxon>Bacillati</taxon>
        <taxon>Actinomycetota</taxon>
        <taxon>Actinomycetes</taxon>
        <taxon>Micrococcales</taxon>
        <taxon>Tropherymataceae</taxon>
        <taxon>Tropheryma</taxon>
    </lineage>
</organism>
<dbReference type="GO" id="GO:0009236">
    <property type="term" value="P:cobalamin biosynthetic process"/>
    <property type="evidence" value="ECO:0007669"/>
    <property type="project" value="InterPro"/>
</dbReference>
<comment type="caution">
    <text evidence="2">Lacks conserved residue(s) required for the propagation of feature annotation.</text>
</comment>
<dbReference type="OrthoDB" id="9782045at2"/>
<dbReference type="SUPFAM" id="SSF52317">
    <property type="entry name" value="Class I glutamine amidotransferase-like"/>
    <property type="match status" value="1"/>
</dbReference>
<dbReference type="Proteomes" id="UP000002200">
    <property type="component" value="Chromosome"/>
</dbReference>
<evidence type="ECO:0000256" key="1">
    <source>
        <dbReference type="ARBA" id="ARBA00022962"/>
    </source>
</evidence>
<feature type="domain" description="CobB/CobQ-like glutamine amidotransferase" evidence="3">
    <location>
        <begin position="40"/>
        <end position="186"/>
    </location>
</feature>
<dbReference type="EMBL" id="AE014184">
    <property type="protein sequence ID" value="AAO44594.1"/>
    <property type="molecule type" value="Genomic_DNA"/>
</dbReference>
<feature type="binding site" evidence="2">
    <location>
        <position position="123"/>
    </location>
    <ligand>
        <name>substrate</name>
    </ligand>
</feature>
<proteinExistence type="inferred from homology"/>
<evidence type="ECO:0000313" key="4">
    <source>
        <dbReference type="EMBL" id="AAO44594.1"/>
    </source>
</evidence>
<keyword evidence="2" id="KW-0961">Cell wall biogenesis/degradation</keyword>
<dbReference type="GO" id="GO:0140282">
    <property type="term" value="F:carbon-nitrogen ligase activity on lipid II"/>
    <property type="evidence" value="ECO:0007669"/>
    <property type="project" value="UniProtKB-UniRule"/>
</dbReference>
<dbReference type="CDD" id="cd01750">
    <property type="entry name" value="GATase1_CobQ"/>
    <property type="match status" value="1"/>
</dbReference>
<dbReference type="GO" id="GO:0071555">
    <property type="term" value="P:cell wall organization"/>
    <property type="evidence" value="ECO:0007669"/>
    <property type="project" value="UniProtKB-KW"/>
</dbReference>
<dbReference type="UniPathway" id="UPA00219"/>
<feature type="active site" evidence="2">
    <location>
        <position position="181"/>
    </location>
</feature>
<evidence type="ECO:0000256" key="2">
    <source>
        <dbReference type="HAMAP-Rule" id="MF_02213"/>
    </source>
</evidence>
<dbReference type="InterPro" id="IPR043702">
    <property type="entry name" value="Lipid_II_synth_GatD"/>
</dbReference>
<dbReference type="RefSeq" id="WP_011096222.1">
    <property type="nucleotide sequence ID" value="NC_004572.3"/>
</dbReference>
<dbReference type="Pfam" id="PF07685">
    <property type="entry name" value="GATase_3"/>
    <property type="match status" value="1"/>
</dbReference>
<dbReference type="STRING" id="203267.TWT_497"/>
<dbReference type="InterPro" id="IPR033949">
    <property type="entry name" value="CobQ_GATase1"/>
</dbReference>
<gene>
    <name evidence="4" type="primary">cobQ</name>
    <name evidence="2" type="synonym">gatD</name>
    <name evidence="4" type="ordered locus">TWT_497</name>
</gene>
<comment type="function">
    <text evidence="2">The lipid II isoglutaminyl synthase complex catalyzes the formation of alpha-D-isoglutamine in the cell wall lipid II stem peptide. The GatD subunit catalyzes the hydrolysis of glutamine to glutamate and ammonia. The resulting ammonia molecule is channeled to the active site of MurT.</text>
</comment>
<keyword evidence="5" id="KW-1185">Reference proteome</keyword>
<evidence type="ECO:0000313" key="5">
    <source>
        <dbReference type="Proteomes" id="UP000002200"/>
    </source>
</evidence>
<dbReference type="eggNOG" id="COG3442">
    <property type="taxonomic scope" value="Bacteria"/>
</dbReference>
<sequence length="259" mass="28733">MLLVDLFPHQLSIRGDRGNVTALKARAHFAGHKLEIYDLHPGNVLPTGVSGVVIGSGPDYVLADLLGDMRRLACDLKALRDDNVPFLAISNGLRLLSEKFVSHDDVEHTAAGVYPISCHRIRRRVGESIVKCDFGELVGFENHDIEITDNEHPLGYGLDSRGTFSRPHGFFLGNLMACFLHGAFLPLNPIVADWFLSRMGGCATAHSVDNDCNPKQSCDNRYCCAQPSATDLDFYSHMARRVIKKRVTRAIRYKFIPGK</sequence>